<dbReference type="Gene3D" id="3.90.226.10">
    <property type="entry name" value="2-enoyl-CoA Hydratase, Chain A, domain 1"/>
    <property type="match status" value="1"/>
</dbReference>
<dbReference type="GO" id="GO:0006635">
    <property type="term" value="P:fatty acid beta-oxidation"/>
    <property type="evidence" value="ECO:0007669"/>
    <property type="project" value="UniProtKB-UniPathway"/>
</dbReference>
<dbReference type="OrthoDB" id="9771883at2"/>
<dbReference type="PANTHER" id="PTHR43612">
    <property type="entry name" value="TRIFUNCTIONAL ENZYME SUBUNIT ALPHA"/>
    <property type="match status" value="1"/>
</dbReference>
<evidence type="ECO:0000256" key="2">
    <source>
        <dbReference type="ARBA" id="ARBA00005086"/>
    </source>
</evidence>
<dbReference type="InterPro" id="IPR029045">
    <property type="entry name" value="ClpP/crotonase-like_dom_sf"/>
</dbReference>
<dbReference type="Proteomes" id="UP000028870">
    <property type="component" value="Unassembled WGS sequence"/>
</dbReference>
<evidence type="ECO:0000256" key="1">
    <source>
        <dbReference type="ARBA" id="ARBA00005005"/>
    </source>
</evidence>
<evidence type="ECO:0000259" key="13">
    <source>
        <dbReference type="Pfam" id="PF00725"/>
    </source>
</evidence>
<protein>
    <submittedName>
        <fullName evidence="15">Fatty oxidation protein FadB</fullName>
    </submittedName>
</protein>
<dbReference type="FunFam" id="3.40.50.720:FF:000009">
    <property type="entry name" value="Fatty oxidation complex, alpha subunit"/>
    <property type="match status" value="1"/>
</dbReference>
<dbReference type="GO" id="GO:0070403">
    <property type="term" value="F:NAD+ binding"/>
    <property type="evidence" value="ECO:0007669"/>
    <property type="project" value="InterPro"/>
</dbReference>
<keyword evidence="7" id="KW-0560">Oxidoreductase</keyword>
<evidence type="ECO:0000256" key="5">
    <source>
        <dbReference type="ARBA" id="ARBA00022832"/>
    </source>
</evidence>
<dbReference type="Pfam" id="PF02737">
    <property type="entry name" value="3HCDH_N"/>
    <property type="match status" value="1"/>
</dbReference>
<evidence type="ECO:0000256" key="7">
    <source>
        <dbReference type="ARBA" id="ARBA00023002"/>
    </source>
</evidence>
<comment type="caution">
    <text evidence="15">The sequence shown here is derived from an EMBL/GenBank/DDBJ whole genome shotgun (WGS) entry which is preliminary data.</text>
</comment>
<evidence type="ECO:0000313" key="16">
    <source>
        <dbReference type="Proteomes" id="UP000028870"/>
    </source>
</evidence>
<dbReference type="GO" id="GO:0016509">
    <property type="term" value="F:long-chain (3S)-3-hydroxyacyl-CoA dehydrogenase (NAD+) activity"/>
    <property type="evidence" value="ECO:0007669"/>
    <property type="project" value="TreeGrafter"/>
</dbReference>
<dbReference type="EMBL" id="CCBB010000003">
    <property type="protein sequence ID" value="CDO11067.1"/>
    <property type="molecule type" value="Genomic_DNA"/>
</dbReference>
<sequence>MTTNTDAGTIIGWDKDDLGVVTLTIDDPDHATNTMTDAMATALRLCVERLEDERDTISGVVITSGKDTFFAGGDLNKLMNAGPADIADIAAGLDHFKESFRRLETLGRPAVAAMTGTALGGGFEVALAAHHRIVMDKPGVQLGLPEVTLGVLPGAGGVTRIVRMLGIVNGFANVIGQGPRMTPAKALKLGIIDEIVSSDEELVARAKAWIAEHPDADQPWDRPGYAIPGGTPRDAALSAQLPAFPATLRKQLRGNPMPAPIAALATAVEGAQVDIDTAFAIETRYCAHLICGQVSANMIKALFFDLNAVNKVTVRPAGHPVRRAHKVAVLGAGMMGAAIAYVAARAGCDVVLRDVSDAAAERGKGYSHQLLDTEVHKGRMAPAERDRILNRILATANVSDVSGADLVIEAVFEDIELKKKVLAEAAGYAAEDALVASNTSALPITEMAGAMNRSDNVIGLHFFSPVDKMPLVEIVVGEHTSDAALARALDFARQIRKTPIVVKDVYGFYANRVIAKFVDEALSLVAEGMHPASAEQAALQAGFPAGALTLFDEINMVTIAKIRAGFIEDAAARGVPFVPSASYPLVDRMLGEFDRPGRLQGRGFYEYDGPGGKRLGLWPRLAKEYYRPDNDIPFEDAKQRMLVSAALEAARCFEEGVIGTVAEANVGSILGIGYPAWTGGALQYINQFDGGMAGFVARADELRERYGDRFVVPASLLQRAAEGKHYV</sequence>
<feature type="domain" description="3-hydroxyacyl-CoA dehydrogenase NAD binding" evidence="14">
    <location>
        <begin position="326"/>
        <end position="505"/>
    </location>
</feature>
<comment type="similarity">
    <text evidence="4">Belongs to the 3-hydroxyacyl-CoA dehydrogenase family.</text>
</comment>
<dbReference type="STRING" id="258533.BN977_05908"/>
<comment type="catalytic activity">
    <reaction evidence="12">
        <text>a (3S)-3-hydroxyacyl-CoA + NAD(+) = a 3-oxoacyl-CoA + NADH + H(+)</text>
        <dbReference type="Rhea" id="RHEA:22432"/>
        <dbReference type="ChEBI" id="CHEBI:15378"/>
        <dbReference type="ChEBI" id="CHEBI:57318"/>
        <dbReference type="ChEBI" id="CHEBI:57540"/>
        <dbReference type="ChEBI" id="CHEBI:57945"/>
        <dbReference type="ChEBI" id="CHEBI:90726"/>
        <dbReference type="EC" id="1.1.1.35"/>
    </reaction>
</comment>
<dbReference type="Gene3D" id="3.40.50.720">
    <property type="entry name" value="NAD(P)-binding Rossmann-like Domain"/>
    <property type="match status" value="1"/>
</dbReference>
<dbReference type="Gene3D" id="1.10.1040.50">
    <property type="match status" value="1"/>
</dbReference>
<proteinExistence type="inferred from homology"/>
<evidence type="ECO:0000256" key="6">
    <source>
        <dbReference type="ARBA" id="ARBA00022963"/>
    </source>
</evidence>
<dbReference type="InterPro" id="IPR008927">
    <property type="entry name" value="6-PGluconate_DH-like_C_sf"/>
</dbReference>
<name>W9B811_MYCCO</name>
<keyword evidence="5" id="KW-0276">Fatty acid metabolism</keyword>
<dbReference type="UniPathway" id="UPA00659"/>
<dbReference type="Pfam" id="PF00378">
    <property type="entry name" value="ECH_1"/>
    <property type="match status" value="1"/>
</dbReference>
<dbReference type="CDD" id="cd06558">
    <property type="entry name" value="crotonase-like"/>
    <property type="match status" value="1"/>
</dbReference>
<gene>
    <name evidence="15" type="primary">fadB</name>
    <name evidence="15" type="ORF">BN977_05908</name>
</gene>
<dbReference type="InterPro" id="IPR050136">
    <property type="entry name" value="FA_oxidation_alpha_subunit"/>
</dbReference>
<evidence type="ECO:0000259" key="14">
    <source>
        <dbReference type="Pfam" id="PF02737"/>
    </source>
</evidence>
<dbReference type="Pfam" id="PF00725">
    <property type="entry name" value="3HCDH"/>
    <property type="match status" value="1"/>
</dbReference>
<evidence type="ECO:0000256" key="8">
    <source>
        <dbReference type="ARBA" id="ARBA00023027"/>
    </source>
</evidence>
<reference evidence="15" key="1">
    <citation type="submission" date="2014-03" db="EMBL/GenBank/DDBJ databases">
        <title>Draft Genome Sequence of Mycobacterium cosmeticum DSM 44829.</title>
        <authorList>
            <person name="Croce O."/>
            <person name="Robert C."/>
            <person name="Raoult D."/>
            <person name="Drancourt M."/>
        </authorList>
    </citation>
    <scope>NUCLEOTIDE SEQUENCE [LARGE SCALE GENOMIC DNA]</scope>
    <source>
        <strain evidence="15">DSM 44829</strain>
    </source>
</reference>
<keyword evidence="6" id="KW-0442">Lipid degradation</keyword>
<keyword evidence="10" id="KW-0456">Lyase</keyword>
<evidence type="ECO:0000313" key="15">
    <source>
        <dbReference type="EMBL" id="CDO11067.1"/>
    </source>
</evidence>
<evidence type="ECO:0000256" key="10">
    <source>
        <dbReference type="ARBA" id="ARBA00023239"/>
    </source>
</evidence>
<keyword evidence="16" id="KW-1185">Reference proteome</keyword>
<keyword evidence="8" id="KW-0520">NAD</keyword>
<dbReference type="AlphaFoldDB" id="W9B811"/>
<dbReference type="InterPro" id="IPR036291">
    <property type="entry name" value="NAD(P)-bd_dom_sf"/>
</dbReference>
<keyword evidence="11" id="KW-0511">Multifunctional enzyme</keyword>
<comment type="pathway">
    <text evidence="2">Lipid metabolism; butanoate metabolism.</text>
</comment>
<comment type="similarity">
    <text evidence="3">In the central section; belongs to the 3-hydroxyacyl-CoA dehydrogenase family.</text>
</comment>
<evidence type="ECO:0000256" key="3">
    <source>
        <dbReference type="ARBA" id="ARBA00007005"/>
    </source>
</evidence>
<dbReference type="RefSeq" id="WP_036403444.1">
    <property type="nucleotide sequence ID" value="NZ_CCBB010000003.1"/>
</dbReference>
<dbReference type="eggNOG" id="COG1024">
    <property type="taxonomic scope" value="Bacteria"/>
</dbReference>
<evidence type="ECO:0000256" key="11">
    <source>
        <dbReference type="ARBA" id="ARBA00023268"/>
    </source>
</evidence>
<reference evidence="15" key="2">
    <citation type="submission" date="2014-03" db="EMBL/GenBank/DDBJ databases">
        <authorList>
            <person name="Urmite Genomes"/>
        </authorList>
    </citation>
    <scope>NUCLEOTIDE SEQUENCE</scope>
    <source>
        <strain evidence="15">DSM 44829</strain>
    </source>
</reference>
<keyword evidence="9" id="KW-0443">Lipid metabolism</keyword>
<dbReference type="InterPro" id="IPR006108">
    <property type="entry name" value="3HC_DH_C"/>
</dbReference>
<dbReference type="PANTHER" id="PTHR43612:SF3">
    <property type="entry name" value="TRIFUNCTIONAL ENZYME SUBUNIT ALPHA, MITOCHONDRIAL"/>
    <property type="match status" value="1"/>
</dbReference>
<evidence type="ECO:0000256" key="4">
    <source>
        <dbReference type="ARBA" id="ARBA00009463"/>
    </source>
</evidence>
<dbReference type="SUPFAM" id="SSF48179">
    <property type="entry name" value="6-phosphogluconate dehydrogenase C-terminal domain-like"/>
    <property type="match status" value="2"/>
</dbReference>
<comment type="pathway">
    <text evidence="1">Lipid metabolism; fatty acid beta-oxidation.</text>
</comment>
<evidence type="ECO:0000256" key="12">
    <source>
        <dbReference type="ARBA" id="ARBA00049556"/>
    </source>
</evidence>
<feature type="domain" description="3-hydroxyacyl-CoA dehydrogenase C-terminal" evidence="13">
    <location>
        <begin position="507"/>
        <end position="607"/>
    </location>
</feature>
<evidence type="ECO:0000256" key="9">
    <source>
        <dbReference type="ARBA" id="ARBA00023098"/>
    </source>
</evidence>
<dbReference type="SUPFAM" id="SSF52096">
    <property type="entry name" value="ClpP/crotonase"/>
    <property type="match status" value="1"/>
</dbReference>
<dbReference type="InterPro" id="IPR006176">
    <property type="entry name" value="3-OHacyl-CoA_DH_NAD-bd"/>
</dbReference>
<dbReference type="eggNOG" id="COG1250">
    <property type="taxonomic scope" value="Bacteria"/>
</dbReference>
<accession>W9B811</accession>
<dbReference type="SUPFAM" id="SSF51735">
    <property type="entry name" value="NAD(P)-binding Rossmann-fold domains"/>
    <property type="match status" value="1"/>
</dbReference>
<organism evidence="15 16">
    <name type="scientific">Mycolicibacterium cosmeticum</name>
    <dbReference type="NCBI Taxonomy" id="258533"/>
    <lineage>
        <taxon>Bacteria</taxon>
        <taxon>Bacillati</taxon>
        <taxon>Actinomycetota</taxon>
        <taxon>Actinomycetes</taxon>
        <taxon>Mycobacteriales</taxon>
        <taxon>Mycobacteriaceae</taxon>
        <taxon>Mycolicibacterium</taxon>
    </lineage>
</organism>
<dbReference type="GO" id="GO:0004300">
    <property type="term" value="F:enoyl-CoA hydratase activity"/>
    <property type="evidence" value="ECO:0007669"/>
    <property type="project" value="TreeGrafter"/>
</dbReference>
<dbReference type="InterPro" id="IPR001753">
    <property type="entry name" value="Enoyl-CoA_hydra/iso"/>
</dbReference>